<dbReference type="GeneID" id="20678538"/>
<organism evidence="2 3">
    <name type="scientific">Heterobasidion irregulare (strain TC 32-1)</name>
    <dbReference type="NCBI Taxonomy" id="747525"/>
    <lineage>
        <taxon>Eukaryota</taxon>
        <taxon>Fungi</taxon>
        <taxon>Dikarya</taxon>
        <taxon>Basidiomycota</taxon>
        <taxon>Agaricomycotina</taxon>
        <taxon>Agaricomycetes</taxon>
        <taxon>Russulales</taxon>
        <taxon>Bondarzewiaceae</taxon>
        <taxon>Heterobasidion</taxon>
        <taxon>Heterobasidion annosum species complex</taxon>
    </lineage>
</organism>
<evidence type="ECO:0000313" key="3">
    <source>
        <dbReference type="Proteomes" id="UP000030671"/>
    </source>
</evidence>
<gene>
    <name evidence="2" type="ORF">HETIRDRAFT_61170</name>
</gene>
<protein>
    <recommendedName>
        <fullName evidence="1">NAD(P)-binding domain-containing protein</fullName>
    </recommendedName>
</protein>
<dbReference type="KEGG" id="hir:HETIRDRAFT_61170"/>
<dbReference type="RefSeq" id="XP_009545857.1">
    <property type="nucleotide sequence ID" value="XM_009547562.1"/>
</dbReference>
<dbReference type="STRING" id="747525.W4KAF0"/>
<dbReference type="eggNOG" id="ENOG502S1RM">
    <property type="taxonomic scope" value="Eukaryota"/>
</dbReference>
<dbReference type="PANTHER" id="PTHR48079:SF3">
    <property type="entry name" value="NAD-DEPENDENT EPIMERASE_DEHYDRATASE DOMAIN-CONTAINING PROTEIN"/>
    <property type="match status" value="1"/>
</dbReference>
<reference evidence="2 3" key="1">
    <citation type="journal article" date="2012" name="New Phytol.">
        <title>Insight into trade-off between wood decay and parasitism from the genome of a fungal forest pathogen.</title>
        <authorList>
            <person name="Olson A."/>
            <person name="Aerts A."/>
            <person name="Asiegbu F."/>
            <person name="Belbahri L."/>
            <person name="Bouzid O."/>
            <person name="Broberg A."/>
            <person name="Canback B."/>
            <person name="Coutinho P.M."/>
            <person name="Cullen D."/>
            <person name="Dalman K."/>
            <person name="Deflorio G."/>
            <person name="van Diepen L.T."/>
            <person name="Dunand C."/>
            <person name="Duplessis S."/>
            <person name="Durling M."/>
            <person name="Gonthier P."/>
            <person name="Grimwood J."/>
            <person name="Fossdal C.G."/>
            <person name="Hansson D."/>
            <person name="Henrissat B."/>
            <person name="Hietala A."/>
            <person name="Himmelstrand K."/>
            <person name="Hoffmeister D."/>
            <person name="Hogberg N."/>
            <person name="James T.Y."/>
            <person name="Karlsson M."/>
            <person name="Kohler A."/>
            <person name="Kues U."/>
            <person name="Lee Y.H."/>
            <person name="Lin Y.C."/>
            <person name="Lind M."/>
            <person name="Lindquist E."/>
            <person name="Lombard V."/>
            <person name="Lucas S."/>
            <person name="Lunden K."/>
            <person name="Morin E."/>
            <person name="Murat C."/>
            <person name="Park J."/>
            <person name="Raffaello T."/>
            <person name="Rouze P."/>
            <person name="Salamov A."/>
            <person name="Schmutz J."/>
            <person name="Solheim H."/>
            <person name="Stahlberg J."/>
            <person name="Velez H."/>
            <person name="de Vries R.P."/>
            <person name="Wiebenga A."/>
            <person name="Woodward S."/>
            <person name="Yakovlev I."/>
            <person name="Garbelotto M."/>
            <person name="Martin F."/>
            <person name="Grigoriev I.V."/>
            <person name="Stenlid J."/>
        </authorList>
    </citation>
    <scope>NUCLEOTIDE SEQUENCE [LARGE SCALE GENOMIC DNA]</scope>
    <source>
        <strain evidence="2 3">TC 32-1</strain>
    </source>
</reference>
<dbReference type="AlphaFoldDB" id="W4KAF0"/>
<dbReference type="Pfam" id="PF13460">
    <property type="entry name" value="NAD_binding_10"/>
    <property type="match status" value="1"/>
</dbReference>
<dbReference type="InterPro" id="IPR016040">
    <property type="entry name" value="NAD(P)-bd_dom"/>
</dbReference>
<dbReference type="Gene3D" id="3.40.50.720">
    <property type="entry name" value="NAD(P)-binding Rossmann-like Domain"/>
    <property type="match status" value="1"/>
</dbReference>
<dbReference type="SUPFAM" id="SSF51735">
    <property type="entry name" value="NAD(P)-binding Rossmann-fold domains"/>
    <property type="match status" value="1"/>
</dbReference>
<name>W4KAF0_HETIT</name>
<proteinExistence type="predicted"/>
<keyword evidence="3" id="KW-1185">Reference proteome</keyword>
<dbReference type="Proteomes" id="UP000030671">
    <property type="component" value="Unassembled WGS sequence"/>
</dbReference>
<evidence type="ECO:0000259" key="1">
    <source>
        <dbReference type="Pfam" id="PF13460"/>
    </source>
</evidence>
<dbReference type="GO" id="GO:0004029">
    <property type="term" value="F:aldehyde dehydrogenase (NAD+) activity"/>
    <property type="evidence" value="ECO:0007669"/>
    <property type="project" value="TreeGrafter"/>
</dbReference>
<evidence type="ECO:0000313" key="2">
    <source>
        <dbReference type="EMBL" id="ETW82320.1"/>
    </source>
</evidence>
<dbReference type="InterPro" id="IPR036291">
    <property type="entry name" value="NAD(P)-bd_dom_sf"/>
</dbReference>
<dbReference type="HOGENOM" id="CLU_007383_12_3_1"/>
<feature type="domain" description="NAD(P)-binding" evidence="1">
    <location>
        <begin position="29"/>
        <end position="114"/>
    </location>
</feature>
<accession>W4KAF0</accession>
<dbReference type="InParanoid" id="W4KAF0"/>
<dbReference type="InterPro" id="IPR051783">
    <property type="entry name" value="NAD(P)-dependent_oxidoreduct"/>
</dbReference>
<dbReference type="GO" id="GO:0005737">
    <property type="term" value="C:cytoplasm"/>
    <property type="evidence" value="ECO:0007669"/>
    <property type="project" value="TreeGrafter"/>
</dbReference>
<sequence>MKVLVIGSVKFSCTCSSWWLNTFPHLSSATGMIGRPIAQALSRAGHIVYGQTRSASKAKQLSAGEIFPVIGDPACPENWIDIVQNIDIVIDAVGGENSATIAPSLHKAVSDAAARRPPGTPPLTYIYTSGMWVHGDDRATIVTDGSPIVSPLRLVAWRPAVEDVILRSSGAVRGIVIRPGLLYGQGGSLFAALFASAAKGNIVWPGAPGGRYATVHADDLADLYVRVVGHAAALGGLVFDATREHSESVDLLLLRMAEVSGAERYEYKKPTNLLEEALSATIIARPTLARTMLGWESHKPDLVDGLEMYYAAWKARQGEVAS</sequence>
<dbReference type="EMBL" id="KI925458">
    <property type="protein sequence ID" value="ETW82320.1"/>
    <property type="molecule type" value="Genomic_DNA"/>
</dbReference>
<dbReference type="OrthoDB" id="10000533at2759"/>
<dbReference type="PANTHER" id="PTHR48079">
    <property type="entry name" value="PROTEIN YEEZ"/>
    <property type="match status" value="1"/>
</dbReference>